<sequence length="166" mass="19405">MKKKFNYFVLIITILVLIFSLAGCSFAIGNYKVDNLSVSKKKPNNFYYTNLLAKNLTLSSSCKAIVLDTNFYKEKDLVKEDVDTIKKFTKELNKQNFVDKPSDLPAKPIYKLYFTFDKEKYIINVYNERYLSIYPWDGSYPMDYIDMNSISPSNNINSLCKYLIPR</sequence>
<dbReference type="EMBL" id="BRXR01000001">
    <property type="protein sequence ID" value="GLC32157.1"/>
    <property type="molecule type" value="Genomic_DNA"/>
</dbReference>
<accession>A0ABQ5NA63</accession>
<dbReference type="Gene3D" id="3.30.1490.410">
    <property type="entry name" value="Uncharacterised protein PF16224, DUF4883"/>
    <property type="match status" value="1"/>
</dbReference>
<reference evidence="1 2" key="1">
    <citation type="journal article" date="2024" name="Int. J. Syst. Evol. Microbiol.">
        <title>Clostridium omnivorum sp. nov., isolated from anoxic soil under the treatment of reductive soil disinfestation.</title>
        <authorList>
            <person name="Ueki A."/>
            <person name="Tonouchi A."/>
            <person name="Kaku N."/>
            <person name="Honma S."/>
            <person name="Ueki K."/>
        </authorList>
    </citation>
    <scope>NUCLEOTIDE SEQUENCE [LARGE SCALE GENOMIC DNA]</scope>
    <source>
        <strain evidence="1 2">E14</strain>
    </source>
</reference>
<dbReference type="PROSITE" id="PS51257">
    <property type="entry name" value="PROKAR_LIPOPROTEIN"/>
    <property type="match status" value="1"/>
</dbReference>
<dbReference type="CDD" id="cd15786">
    <property type="entry name" value="CPF_1278_like"/>
    <property type="match status" value="1"/>
</dbReference>
<proteinExistence type="predicted"/>
<name>A0ABQ5NA63_9CLOT</name>
<evidence type="ECO:0008006" key="3">
    <source>
        <dbReference type="Google" id="ProtNLM"/>
    </source>
</evidence>
<organism evidence="1 2">
    <name type="scientific">Clostridium omnivorum</name>
    <dbReference type="NCBI Taxonomy" id="1604902"/>
    <lineage>
        <taxon>Bacteria</taxon>
        <taxon>Bacillati</taxon>
        <taxon>Bacillota</taxon>
        <taxon>Clostridia</taxon>
        <taxon>Eubacteriales</taxon>
        <taxon>Clostridiaceae</taxon>
        <taxon>Clostridium</taxon>
    </lineage>
</organism>
<evidence type="ECO:0000313" key="2">
    <source>
        <dbReference type="Proteomes" id="UP001208567"/>
    </source>
</evidence>
<keyword evidence="2" id="KW-1185">Reference proteome</keyword>
<comment type="caution">
    <text evidence="1">The sequence shown here is derived from an EMBL/GenBank/DDBJ whole genome shotgun (WGS) entry which is preliminary data.</text>
</comment>
<evidence type="ECO:0000313" key="1">
    <source>
        <dbReference type="EMBL" id="GLC32157.1"/>
    </source>
</evidence>
<dbReference type="Pfam" id="PF16224">
    <property type="entry name" value="DUF4883"/>
    <property type="match status" value="1"/>
</dbReference>
<dbReference type="InterPro" id="IPR032619">
    <property type="entry name" value="DUF4883"/>
</dbReference>
<gene>
    <name evidence="1" type="ORF">bsdE14_35670</name>
</gene>
<dbReference type="Proteomes" id="UP001208567">
    <property type="component" value="Unassembled WGS sequence"/>
</dbReference>
<protein>
    <recommendedName>
        <fullName evidence="3">Lipoprotein</fullName>
    </recommendedName>
</protein>